<dbReference type="EMBL" id="SMSJ01000168">
    <property type="protein sequence ID" value="TDH58006.1"/>
    <property type="molecule type" value="Genomic_DNA"/>
</dbReference>
<dbReference type="Proteomes" id="UP000295096">
    <property type="component" value="Unassembled WGS sequence"/>
</dbReference>
<feature type="non-terminal residue" evidence="1">
    <location>
        <position position="1"/>
    </location>
</feature>
<accession>A0A4R5PWY1</accession>
<reference evidence="1 3" key="1">
    <citation type="journal article" date="2016" name="J. Microbiol.">
        <title>Dankookia rubra gen. nov., sp. nov., an alphaproteobacterium isolated from sediment of a shallow stream.</title>
        <authorList>
            <person name="Kim W.H."/>
            <person name="Kim D.H."/>
            <person name="Kang K."/>
            <person name="Ahn T.Y."/>
        </authorList>
    </citation>
    <scope>NUCLEOTIDE SEQUENCE [LARGE SCALE GENOMIC DNA]</scope>
    <source>
        <strain evidence="1 3">JCM30602</strain>
    </source>
</reference>
<dbReference type="Pfam" id="PF16868">
    <property type="entry name" value="NMT1_3"/>
    <property type="match status" value="1"/>
</dbReference>
<comment type="caution">
    <text evidence="1">The sequence shown here is derived from an EMBL/GenBank/DDBJ whole genome shotgun (WGS) entry which is preliminary data.</text>
</comment>
<proteinExistence type="predicted"/>
<protein>
    <submittedName>
        <fullName evidence="1">C4-dicarboxylate ABC transporter substrate-binding protein</fullName>
    </submittedName>
</protein>
<keyword evidence="3" id="KW-1185">Reference proteome</keyword>
<dbReference type="RefSeq" id="WP_369126555.1">
    <property type="nucleotide sequence ID" value="NZ_SMSJ01000168.1"/>
</dbReference>
<reference evidence="1" key="2">
    <citation type="submission" date="2019-03" db="EMBL/GenBank/DDBJ databases">
        <authorList>
            <person name="Zhao Y."/>
            <person name="Du Z."/>
        </authorList>
    </citation>
    <scope>NUCLEOTIDE SEQUENCE</scope>
    <source>
        <strain evidence="1">JCM30602</strain>
    </source>
</reference>
<name>A0A4R5PWY1_9PROT</name>
<gene>
    <name evidence="2" type="ORF">E2C06_34900</name>
    <name evidence="1" type="ORF">E2C06_37045</name>
</gene>
<organism evidence="1 3">
    <name type="scientific">Dankookia rubra</name>
    <dbReference type="NCBI Taxonomy" id="1442381"/>
    <lineage>
        <taxon>Bacteria</taxon>
        <taxon>Pseudomonadati</taxon>
        <taxon>Pseudomonadota</taxon>
        <taxon>Alphaproteobacteria</taxon>
        <taxon>Acetobacterales</taxon>
        <taxon>Roseomonadaceae</taxon>
        <taxon>Dankookia</taxon>
    </lineage>
</organism>
<dbReference type="EMBL" id="SMSJ01000376">
    <property type="protein sequence ID" value="TDH49394.1"/>
    <property type="molecule type" value="Genomic_DNA"/>
</dbReference>
<evidence type="ECO:0000313" key="1">
    <source>
        <dbReference type="EMBL" id="TDH49394.1"/>
    </source>
</evidence>
<evidence type="ECO:0000313" key="3">
    <source>
        <dbReference type="Proteomes" id="UP000295096"/>
    </source>
</evidence>
<dbReference type="AlphaFoldDB" id="A0A4R5PWY1"/>
<sequence length="37" mass="3874">HPSAAATRAANAGTNRVLPFHPGAARFYREQGIALAI</sequence>
<dbReference type="Gene3D" id="3.40.190.10">
    <property type="entry name" value="Periplasmic binding protein-like II"/>
    <property type="match status" value="1"/>
</dbReference>
<evidence type="ECO:0000313" key="2">
    <source>
        <dbReference type="EMBL" id="TDH58006.1"/>
    </source>
</evidence>
<dbReference type="InterPro" id="IPR011852">
    <property type="entry name" value="TRAP_TAXI"/>
</dbReference>